<comment type="caution">
    <text evidence="1">The sequence shown here is derived from an EMBL/GenBank/DDBJ whole genome shotgun (WGS) entry which is preliminary data.</text>
</comment>
<evidence type="ECO:0000313" key="1">
    <source>
        <dbReference type="EMBL" id="KKK56439.1"/>
    </source>
</evidence>
<dbReference type="EMBL" id="LAZR01064996">
    <property type="protein sequence ID" value="KKK56439.1"/>
    <property type="molecule type" value="Genomic_DNA"/>
</dbReference>
<name>A0A0F8YQP5_9ZZZZ</name>
<reference evidence="1" key="1">
    <citation type="journal article" date="2015" name="Nature">
        <title>Complex archaea that bridge the gap between prokaryotes and eukaryotes.</title>
        <authorList>
            <person name="Spang A."/>
            <person name="Saw J.H."/>
            <person name="Jorgensen S.L."/>
            <person name="Zaremba-Niedzwiedzka K."/>
            <person name="Martijn J."/>
            <person name="Lind A.E."/>
            <person name="van Eijk R."/>
            <person name="Schleper C."/>
            <person name="Guy L."/>
            <person name="Ettema T.J."/>
        </authorList>
    </citation>
    <scope>NUCLEOTIDE SEQUENCE</scope>
</reference>
<organism evidence="1">
    <name type="scientific">marine sediment metagenome</name>
    <dbReference type="NCBI Taxonomy" id="412755"/>
    <lineage>
        <taxon>unclassified sequences</taxon>
        <taxon>metagenomes</taxon>
        <taxon>ecological metagenomes</taxon>
    </lineage>
</organism>
<accession>A0A0F8YQP5</accession>
<proteinExistence type="predicted"/>
<protein>
    <submittedName>
        <fullName evidence="1">Uncharacterized protein</fullName>
    </submittedName>
</protein>
<gene>
    <name evidence="1" type="ORF">LCGC14_3064490</name>
</gene>
<dbReference type="AlphaFoldDB" id="A0A0F8YQP5"/>
<sequence>MLAMIASFALKQLGESGVKLALGFVKQYMVRKDIRDKERMAIALELYEQANEAHEFLRVPGGTSVRVRDKATGIEL</sequence>